<dbReference type="RefSeq" id="WP_007175303.1">
    <property type="nucleotide sequence ID" value="NZ_GG704784.1"/>
</dbReference>
<dbReference type="AlphaFoldDB" id="D1PT14"/>
<accession>D1PT14</accession>
<organism evidence="1 2">
    <name type="scientific">Hallella bergensis DSM 17361</name>
    <dbReference type="NCBI Taxonomy" id="585502"/>
    <lineage>
        <taxon>Bacteria</taxon>
        <taxon>Pseudomonadati</taxon>
        <taxon>Bacteroidota</taxon>
        <taxon>Bacteroidia</taxon>
        <taxon>Bacteroidales</taxon>
        <taxon>Prevotellaceae</taxon>
        <taxon>Hallella</taxon>
    </lineage>
</organism>
<dbReference type="EMBL" id="ACKS01000009">
    <property type="protein sequence ID" value="EFA45508.1"/>
    <property type="molecule type" value="Genomic_DNA"/>
</dbReference>
<name>D1PT14_9BACT</name>
<evidence type="ECO:0000313" key="1">
    <source>
        <dbReference type="EMBL" id="EFA45508.1"/>
    </source>
</evidence>
<dbReference type="Proteomes" id="UP000003160">
    <property type="component" value="Unassembled WGS sequence"/>
</dbReference>
<protein>
    <submittedName>
        <fullName evidence="1">Uncharacterized protein</fullName>
    </submittedName>
</protein>
<proteinExistence type="predicted"/>
<comment type="caution">
    <text evidence="1">The sequence shown here is derived from an EMBL/GenBank/DDBJ whole genome shotgun (WGS) entry which is preliminary data.</text>
</comment>
<dbReference type="HOGENOM" id="CLU_159985_0_0_10"/>
<dbReference type="OrthoDB" id="639802at2"/>
<keyword evidence="2" id="KW-1185">Reference proteome</keyword>
<reference evidence="1 2" key="1">
    <citation type="submission" date="2009-10" db="EMBL/GenBank/DDBJ databases">
        <authorList>
            <person name="Qin X."/>
            <person name="Bachman B."/>
            <person name="Battles P."/>
            <person name="Bell A."/>
            <person name="Bess C."/>
            <person name="Bickham C."/>
            <person name="Chaboub L."/>
            <person name="Chen D."/>
            <person name="Coyle M."/>
            <person name="Deiros D.R."/>
            <person name="Dinh H."/>
            <person name="Forbes L."/>
            <person name="Fowler G."/>
            <person name="Francisco L."/>
            <person name="Fu Q."/>
            <person name="Gubbala S."/>
            <person name="Hale W."/>
            <person name="Han Y."/>
            <person name="Hemphill L."/>
            <person name="Highlander S.K."/>
            <person name="Hirani K."/>
            <person name="Hogues M."/>
            <person name="Jackson L."/>
            <person name="Jakkamsetti A."/>
            <person name="Javaid M."/>
            <person name="Jiang H."/>
            <person name="Korchina V."/>
            <person name="Kovar C."/>
            <person name="Lara F."/>
            <person name="Lee S."/>
            <person name="Mata R."/>
            <person name="Mathew T."/>
            <person name="Moen C."/>
            <person name="Morales K."/>
            <person name="Munidasa M."/>
            <person name="Nazareth L."/>
            <person name="Ngo R."/>
            <person name="Nguyen L."/>
            <person name="Okwuonu G."/>
            <person name="Ongeri F."/>
            <person name="Patil S."/>
            <person name="Petrosino J."/>
            <person name="Pham C."/>
            <person name="Pham P."/>
            <person name="Pu L.-L."/>
            <person name="Puazo M."/>
            <person name="Raj R."/>
            <person name="Reid J."/>
            <person name="Rouhana J."/>
            <person name="Saada N."/>
            <person name="Shang Y."/>
            <person name="Simmons D."/>
            <person name="Thornton R."/>
            <person name="Warren J."/>
            <person name="Weissenberger G."/>
            <person name="Zhang J."/>
            <person name="Zhang L."/>
            <person name="Zhou C."/>
            <person name="Zhu D."/>
            <person name="Muzny D."/>
            <person name="Worley K."/>
            <person name="Gibbs R."/>
        </authorList>
    </citation>
    <scope>NUCLEOTIDE SEQUENCE [LARGE SCALE GENOMIC DNA]</scope>
    <source>
        <strain evidence="1 2">DSM 17361</strain>
    </source>
</reference>
<evidence type="ECO:0000313" key="2">
    <source>
        <dbReference type="Proteomes" id="UP000003160"/>
    </source>
</evidence>
<sequence>MKRDLSILLAEVGRRMKQEPQQLSADLDQVSVALSRHHINLSKASLRRLWDVLAGRRKPSASTLNRLALFAGFQDWHDLRSALRGDVDASVNYEQEQNCDKQHS</sequence>
<gene>
    <name evidence="1" type="ORF">HMPREF0645_0099</name>
</gene>